<feature type="region of interest" description="N-terminal hotdog fold" evidence="5">
    <location>
        <begin position="490"/>
        <end position="602"/>
    </location>
</feature>
<dbReference type="InterPro" id="IPR049900">
    <property type="entry name" value="PKS_mFAS_DH"/>
</dbReference>
<dbReference type="InterPro" id="IPR013968">
    <property type="entry name" value="PKS_KR"/>
</dbReference>
<dbReference type="Pfam" id="PF16197">
    <property type="entry name" value="KAsynt_C_assoc"/>
    <property type="match status" value="1"/>
</dbReference>
<dbReference type="Gene3D" id="3.40.47.10">
    <property type="match status" value="1"/>
</dbReference>
<dbReference type="SUPFAM" id="SSF47336">
    <property type="entry name" value="ACP-like"/>
    <property type="match status" value="1"/>
</dbReference>
<dbReference type="InterPro" id="IPR016035">
    <property type="entry name" value="Acyl_Trfase/lysoPLipase"/>
</dbReference>
<dbReference type="SUPFAM" id="SSF52151">
    <property type="entry name" value="FabD/lysophospholipase-like"/>
    <property type="match status" value="1"/>
</dbReference>
<dbReference type="InterPro" id="IPR001227">
    <property type="entry name" value="Ac_transferase_dom_sf"/>
</dbReference>
<reference evidence="9 10" key="1">
    <citation type="submission" date="2022-06" db="EMBL/GenBank/DDBJ databases">
        <title>Actinoplanes abujensis sp. nov., isolated from Nigerian arid soil.</title>
        <authorList>
            <person name="Ding P."/>
        </authorList>
    </citation>
    <scope>NUCLEOTIDE SEQUENCE [LARGE SCALE GENOMIC DNA]</scope>
    <source>
        <strain evidence="10">TRM88002</strain>
    </source>
</reference>
<keyword evidence="2" id="KW-0597">Phosphoprotein</keyword>
<feature type="active site" description="Proton donor; for dehydratase activity" evidence="5">
    <location>
        <position position="668"/>
    </location>
</feature>
<dbReference type="SMART" id="SM00827">
    <property type="entry name" value="PKS_AT"/>
    <property type="match status" value="1"/>
</dbReference>
<evidence type="ECO:0000259" key="6">
    <source>
        <dbReference type="PROSITE" id="PS50075"/>
    </source>
</evidence>
<dbReference type="InterPro" id="IPR020807">
    <property type="entry name" value="PKS_DH"/>
</dbReference>
<feature type="region of interest" description="C-terminal hotdog fold" evidence="5">
    <location>
        <begin position="611"/>
        <end position="745"/>
    </location>
</feature>
<dbReference type="InterPro" id="IPR016036">
    <property type="entry name" value="Malonyl_transacylase_ACP-bd"/>
</dbReference>
<dbReference type="InterPro" id="IPR049552">
    <property type="entry name" value="PKS_DH_N"/>
</dbReference>
<evidence type="ECO:0000256" key="1">
    <source>
        <dbReference type="ARBA" id="ARBA00022450"/>
    </source>
</evidence>
<dbReference type="Pfam" id="PF08659">
    <property type="entry name" value="KR"/>
    <property type="match status" value="1"/>
</dbReference>
<evidence type="ECO:0000259" key="8">
    <source>
        <dbReference type="PROSITE" id="PS52019"/>
    </source>
</evidence>
<dbReference type="SMART" id="SM00823">
    <property type="entry name" value="PKS_PP"/>
    <property type="match status" value="1"/>
</dbReference>
<protein>
    <submittedName>
        <fullName evidence="9">SDR family NAD(P)-dependent oxidoreductase</fullName>
    </submittedName>
</protein>
<dbReference type="InterPro" id="IPR014031">
    <property type="entry name" value="Ketoacyl_synth_C"/>
</dbReference>
<organism evidence="9 10">
    <name type="scientific">Paractinoplanes hotanensis</name>
    <dbReference type="NCBI Taxonomy" id="2906497"/>
    <lineage>
        <taxon>Bacteria</taxon>
        <taxon>Bacillati</taxon>
        <taxon>Actinomycetota</taxon>
        <taxon>Actinomycetes</taxon>
        <taxon>Micromonosporales</taxon>
        <taxon>Micromonosporaceae</taxon>
        <taxon>Paractinoplanes</taxon>
    </lineage>
</organism>
<dbReference type="SMART" id="SM00822">
    <property type="entry name" value="PKS_KR"/>
    <property type="match status" value="1"/>
</dbReference>
<dbReference type="InterPro" id="IPR014043">
    <property type="entry name" value="Acyl_transferase_dom"/>
</dbReference>
<dbReference type="Pfam" id="PF21089">
    <property type="entry name" value="PKS_DH_N"/>
    <property type="match status" value="1"/>
</dbReference>
<feature type="non-terminal residue" evidence="9">
    <location>
        <position position="1"/>
    </location>
</feature>
<dbReference type="Gene3D" id="3.40.50.720">
    <property type="entry name" value="NAD(P)-binding Rossmann-like Domain"/>
    <property type="match status" value="1"/>
</dbReference>
<dbReference type="SUPFAM" id="SSF53901">
    <property type="entry name" value="Thiolase-like"/>
    <property type="match status" value="1"/>
</dbReference>
<evidence type="ECO:0000256" key="2">
    <source>
        <dbReference type="ARBA" id="ARBA00022553"/>
    </source>
</evidence>
<keyword evidence="10" id="KW-1185">Reference proteome</keyword>
<dbReference type="PROSITE" id="PS52004">
    <property type="entry name" value="KS3_2"/>
    <property type="match status" value="1"/>
</dbReference>
<dbReference type="InterPro" id="IPR057326">
    <property type="entry name" value="KR_dom"/>
</dbReference>
<dbReference type="Proteomes" id="UP001523216">
    <property type="component" value="Unassembled WGS sequence"/>
</dbReference>
<keyword evidence="4" id="KW-0012">Acyltransferase</keyword>
<gene>
    <name evidence="9" type="ORF">LXN57_42265</name>
</gene>
<dbReference type="InterPro" id="IPR020806">
    <property type="entry name" value="PKS_PP-bd"/>
</dbReference>
<sequence length="1310" mass="136583">QALLATYGQERETPLWLGSVKSNLGHTQAAAGVAGVIKMVQAMRHGVLPKTLHVDAPSSHVDWEAGSVELLTEARDWPGTDKRRAAVSSFGISGTNAHVILEATPFTPAADPADGPIVLSAADGDALQTMLDRRDDYQDPAALTARAQLSHRAVLLPDGHTVRGVATEGRLAIVFTGQGSQRAEMGRGLYQRFPAYAAAYDAVRAELDLPDLDADQTGWAQPAIFAVEVALLELVRAWGLTPDVVAGHSIGEVAAAYAAGVLTLKDAAQLISARARLMQALPSGGAMLAVRAAETDIHTAFPDLDIAAVNGPNAVVVAGTEDQIAAVAKSAWKTTRLRTSHAFHSRLMDPMLDDFRAVVETLTFHEPTMPVQADWTDPGYWVRHVRDTVRWADVQLDADRVLELGPDTVLATLIPDAVAALRRDRDEPTTLLAAVADLWVRGQHVDWAAVLGRSNAGAPTYPFQRRRFWPRARTGAGGDVTGLGLTGTSHPILAASAEVPGAGLVLHTGSISAATHPWISDHRVHGRVVVPGAALAEMAATASDSAVDELLLHAPLVVPDGETVQLRLTVDTGRGAVAIHSRQGEAWTEHATGTLTGEEGTATAVTVPAGAEELDLAGFYPAMAAAGLDYGPAFQGLRRAWRDGDNVYADVEVPDPPAGFALHPALFDAALHAIAAGGLLTGDTIQLPFAFEGVRLLSPGATSLLVRLTANGPSGVRLTAADDTGLPVASVDRIALRPVAAETTNLHTVEWTPTSVDGAEAVGWHLLPLGQPLPQPAPVLLLDATDPTTVREALADTLSTLQAFVADPAWSDAHLVVLTSGAVAAGPHDAVDGLPHAALWGLVRSAQTENPGRFTLIDADRSDSGHALVPGVVEAGLPQAAIRDGKLLVPRLVPARPGEPAGFGDGTVVVTGATGALGSELARHLVETHGVKNLLLISRRGAEAPGAAELLRSLAGVEARLEACDLADADAVRRLLEPLPVSAVIHAAGITDDAMLTSLTVDRFEAVLRAKVDAAVNLAAATTDKPLAAFVLFSSVAGVLGNAGQGNYAAANTFLDAYAARLRHQGIPATSLAWGLWEAGMGGALTDADRDRLRLGGVEPLATRTALDLFDAALTTGAALVVPAILGPARRGPVKKKTNGREQALSRQLSALTAPEQTRTLLGLIRAHIAAVLGDLGLDGIGDTRAFGELGFDSLTAVEFRNRLAADVGRRLAPTLIFDHPTPLALAEALREQLAPAAATEDAALLAELARLEAAGAPSEAARTSAVLRLRALLADWTAPAAETTAGDHDIADADDDELFSLLDNELGPT</sequence>
<keyword evidence="3" id="KW-0808">Transferase</keyword>
<dbReference type="Gene3D" id="3.30.70.3290">
    <property type="match status" value="1"/>
</dbReference>
<feature type="domain" description="PKS/mFAS DH" evidence="8">
    <location>
        <begin position="490"/>
        <end position="745"/>
    </location>
</feature>
<dbReference type="Gene3D" id="3.40.366.10">
    <property type="entry name" value="Malonyl-Coenzyme A Acyl Carrier Protein, domain 2"/>
    <property type="match status" value="1"/>
</dbReference>
<evidence type="ECO:0000259" key="7">
    <source>
        <dbReference type="PROSITE" id="PS52004"/>
    </source>
</evidence>
<feature type="domain" description="Carrier" evidence="6">
    <location>
        <begin position="1156"/>
        <end position="1234"/>
    </location>
</feature>
<proteinExistence type="predicted"/>
<dbReference type="SUPFAM" id="SSF55048">
    <property type="entry name" value="Probable ACP-binding domain of malonyl-CoA ACP transacylase"/>
    <property type="match status" value="1"/>
</dbReference>
<dbReference type="InterPro" id="IPR042104">
    <property type="entry name" value="PKS_dehydratase_sf"/>
</dbReference>
<dbReference type="Pfam" id="PF00550">
    <property type="entry name" value="PP-binding"/>
    <property type="match status" value="1"/>
</dbReference>
<dbReference type="RefSeq" id="WP_251803935.1">
    <property type="nucleotide sequence ID" value="NZ_JAMQOL010000072.1"/>
</dbReference>
<dbReference type="Pfam" id="PF02801">
    <property type="entry name" value="Ketoacyl-synt_C"/>
    <property type="match status" value="1"/>
</dbReference>
<accession>A0ABT0YF81</accession>
<dbReference type="InterPro" id="IPR055123">
    <property type="entry name" value="SpnB-like_Rossmann"/>
</dbReference>
<dbReference type="Pfam" id="PF00698">
    <property type="entry name" value="Acyl_transf_1"/>
    <property type="match status" value="1"/>
</dbReference>
<dbReference type="SUPFAM" id="SSF51735">
    <property type="entry name" value="NAD(P)-binding Rossmann-fold domains"/>
    <property type="match status" value="2"/>
</dbReference>
<evidence type="ECO:0000313" key="9">
    <source>
        <dbReference type="EMBL" id="MCM4084182.1"/>
    </source>
</evidence>
<dbReference type="PROSITE" id="PS50075">
    <property type="entry name" value="CARRIER"/>
    <property type="match status" value="1"/>
</dbReference>
<feature type="domain" description="Ketosynthase family 3 (KS3)" evidence="7">
    <location>
        <begin position="1"/>
        <end position="103"/>
    </location>
</feature>
<dbReference type="PROSITE" id="PS52019">
    <property type="entry name" value="PKS_MFAS_DH"/>
    <property type="match status" value="1"/>
</dbReference>
<dbReference type="CDD" id="cd08956">
    <property type="entry name" value="KR_3_FAS_SDR_x"/>
    <property type="match status" value="1"/>
</dbReference>
<dbReference type="Pfam" id="PF22953">
    <property type="entry name" value="SpnB_Rossmann"/>
    <property type="match status" value="1"/>
</dbReference>
<dbReference type="Gene3D" id="3.10.129.110">
    <property type="entry name" value="Polyketide synthase dehydratase"/>
    <property type="match status" value="1"/>
</dbReference>
<comment type="caution">
    <text evidence="9">The sequence shown here is derived from an EMBL/GenBank/DDBJ whole genome shotgun (WGS) entry which is preliminary data.</text>
</comment>
<dbReference type="SMART" id="SM00826">
    <property type="entry name" value="PKS_DH"/>
    <property type="match status" value="1"/>
</dbReference>
<dbReference type="PANTHER" id="PTHR43775">
    <property type="entry name" value="FATTY ACID SYNTHASE"/>
    <property type="match status" value="1"/>
</dbReference>
<dbReference type="PANTHER" id="PTHR43775:SF51">
    <property type="entry name" value="INACTIVE PHENOLPHTHIOCEROL SYNTHESIS POLYKETIDE SYNTHASE TYPE I PKS1-RELATED"/>
    <property type="match status" value="1"/>
</dbReference>
<evidence type="ECO:0000256" key="5">
    <source>
        <dbReference type="PROSITE-ProRule" id="PRU01363"/>
    </source>
</evidence>
<keyword evidence="1" id="KW-0596">Phosphopantetheine</keyword>
<dbReference type="Pfam" id="PF14765">
    <property type="entry name" value="PS-DH"/>
    <property type="match status" value="1"/>
</dbReference>
<dbReference type="InterPro" id="IPR036736">
    <property type="entry name" value="ACP-like_sf"/>
</dbReference>
<evidence type="ECO:0000256" key="4">
    <source>
        <dbReference type="ARBA" id="ARBA00023315"/>
    </source>
</evidence>
<dbReference type="InterPro" id="IPR009081">
    <property type="entry name" value="PP-bd_ACP"/>
</dbReference>
<dbReference type="InterPro" id="IPR020841">
    <property type="entry name" value="PKS_Beta-ketoAc_synthase_dom"/>
</dbReference>
<dbReference type="InterPro" id="IPR016039">
    <property type="entry name" value="Thiolase-like"/>
</dbReference>
<dbReference type="InterPro" id="IPR036291">
    <property type="entry name" value="NAD(P)-bd_dom_sf"/>
</dbReference>
<dbReference type="InterPro" id="IPR032821">
    <property type="entry name" value="PKS_assoc"/>
</dbReference>
<evidence type="ECO:0000313" key="10">
    <source>
        <dbReference type="Proteomes" id="UP001523216"/>
    </source>
</evidence>
<dbReference type="EMBL" id="JAMQOL010000072">
    <property type="protein sequence ID" value="MCM4084182.1"/>
    <property type="molecule type" value="Genomic_DNA"/>
</dbReference>
<name>A0ABT0YF81_9ACTN</name>
<dbReference type="InterPro" id="IPR049551">
    <property type="entry name" value="PKS_DH_C"/>
</dbReference>
<evidence type="ECO:0000256" key="3">
    <source>
        <dbReference type="ARBA" id="ARBA00022679"/>
    </source>
</evidence>
<dbReference type="Gene3D" id="1.10.1200.10">
    <property type="entry name" value="ACP-like"/>
    <property type="match status" value="1"/>
</dbReference>
<feature type="active site" description="Proton acceptor; for dehydratase activity" evidence="5">
    <location>
        <position position="522"/>
    </location>
</feature>
<dbReference type="InterPro" id="IPR050091">
    <property type="entry name" value="PKS_NRPS_Biosynth_Enz"/>
</dbReference>